<sequence>MCSKNQIKALLIDDDPNFLELTKQYIDQKNTKIDIDTTHNPIKILDQNLKKYDCFVCDYKMTPINGIELFEKIKHHKKPFILITGEGCEEVAMEALNTGINRYLPKTNKPNEFYSALTKSIKNEVEKHKTEQKIQRQQAKYKSFIEGNQNPLYIIDQELNIHYTNKAKQNQYTKKQLTNTNYRQHHTKKDTQKLKKKTKKAIKTQETQEYKIQINDKWIHKTISPIKTPKQNKKATVIERDITKQKNQKEKLLKYREIIQQIEDPTMVKNKEGKITHTNKALEKLLQKPKKEIINTKLTKHIPQKTAQKIWRYEKRALEWDETVQFTTQITINQKNPYIQITSTPYKNNDKLTGIIIRWRDITKEKTMEIGLREEIKNRFESENKLQTLLNNIPCPVIYLNKNNTITKTNKEFKKLTGQKNLDGKKPPKPIKKLINRPKNKKQKEIKYTDPKGTKHTLLATTSTYSNPKTQNKIDGTIIVYQDITNIRRIEEREKLIHSIMRHDLKNKIQIIKGYLGLIEEQQNTTKTKKYLNKTQKALNESQTIIQKVRTLRKTETNQKIQPLNLQKTIKKSIKIHRQQLKEKNIKIKNQTQEIYAMADPMLEQAISNLIENSIKHADPTEIKIKTQETPNNIKIKYQDNGKGIPDKQKQKVFHKGYSGQNRSTGLGLHLTKKIIEGYNGQIKLKDTPTGGAEFQIKLKKP</sequence>
<dbReference type="Gene3D" id="1.10.287.130">
    <property type="match status" value="1"/>
</dbReference>
<dbReference type="GO" id="GO:0000155">
    <property type="term" value="F:phosphorelay sensor kinase activity"/>
    <property type="evidence" value="ECO:0007669"/>
    <property type="project" value="InterPro"/>
</dbReference>
<dbReference type="InterPro" id="IPR003594">
    <property type="entry name" value="HATPase_dom"/>
</dbReference>
<proteinExistence type="predicted"/>
<evidence type="ECO:0000259" key="8">
    <source>
        <dbReference type="PROSITE" id="PS50109"/>
    </source>
</evidence>
<protein>
    <submittedName>
        <fullName evidence="11">Signal transduction histidine kinase containing REC and PAS domain</fullName>
    </submittedName>
</protein>
<keyword evidence="1 7" id="KW-0597">Phosphoprotein</keyword>
<dbReference type="InterPro" id="IPR036890">
    <property type="entry name" value="HATPase_C_sf"/>
</dbReference>
<dbReference type="InterPro" id="IPR011006">
    <property type="entry name" value="CheY-like_superfamily"/>
</dbReference>
<dbReference type="Gene3D" id="3.30.565.10">
    <property type="entry name" value="Histidine kinase-like ATPase, C-terminal domain"/>
    <property type="match status" value="1"/>
</dbReference>
<dbReference type="PANTHER" id="PTHR43065">
    <property type="entry name" value="SENSOR HISTIDINE KINASE"/>
    <property type="match status" value="1"/>
</dbReference>
<feature type="domain" description="PAS" evidence="10">
    <location>
        <begin position="251"/>
        <end position="321"/>
    </location>
</feature>
<dbReference type="Gene3D" id="3.40.50.2300">
    <property type="match status" value="1"/>
</dbReference>
<evidence type="ECO:0000256" key="4">
    <source>
        <dbReference type="ARBA" id="ARBA00022777"/>
    </source>
</evidence>
<dbReference type="Proteomes" id="UP000195137">
    <property type="component" value="Unassembled WGS sequence"/>
</dbReference>
<dbReference type="SUPFAM" id="SSF47384">
    <property type="entry name" value="Homodimeric domain of signal transducing histidine kinase"/>
    <property type="match status" value="1"/>
</dbReference>
<dbReference type="EMBL" id="MRZU01000004">
    <property type="protein sequence ID" value="OUJ18387.1"/>
    <property type="molecule type" value="Genomic_DNA"/>
</dbReference>
<dbReference type="SUPFAM" id="SSF55874">
    <property type="entry name" value="ATPase domain of HSP90 chaperone/DNA topoisomerase II/histidine kinase"/>
    <property type="match status" value="1"/>
</dbReference>
<dbReference type="SMART" id="SM00387">
    <property type="entry name" value="HATPase_c"/>
    <property type="match status" value="1"/>
</dbReference>
<feature type="domain" description="Histidine kinase" evidence="8">
    <location>
        <begin position="500"/>
        <end position="702"/>
    </location>
</feature>
<evidence type="ECO:0000256" key="2">
    <source>
        <dbReference type="ARBA" id="ARBA00022679"/>
    </source>
</evidence>
<feature type="modified residue" description="4-aspartylphosphate" evidence="7">
    <location>
        <position position="58"/>
    </location>
</feature>
<dbReference type="AlphaFoldDB" id="A0A1Y3GAU6"/>
<dbReference type="SUPFAM" id="SSF52172">
    <property type="entry name" value="CheY-like"/>
    <property type="match status" value="1"/>
</dbReference>
<dbReference type="CDD" id="cd00156">
    <property type="entry name" value="REC"/>
    <property type="match status" value="1"/>
</dbReference>
<dbReference type="SMART" id="SM00091">
    <property type="entry name" value="PAS"/>
    <property type="match status" value="3"/>
</dbReference>
<dbReference type="OrthoDB" id="8127at2157"/>
<dbReference type="InterPro" id="IPR000014">
    <property type="entry name" value="PAS"/>
</dbReference>
<dbReference type="Pfam" id="PF00072">
    <property type="entry name" value="Response_reg"/>
    <property type="match status" value="1"/>
</dbReference>
<dbReference type="Pfam" id="PF00989">
    <property type="entry name" value="PAS"/>
    <property type="match status" value="1"/>
</dbReference>
<evidence type="ECO:0000259" key="10">
    <source>
        <dbReference type="PROSITE" id="PS50112"/>
    </source>
</evidence>
<dbReference type="Pfam" id="PF02518">
    <property type="entry name" value="HATPase_c"/>
    <property type="match status" value="1"/>
</dbReference>
<evidence type="ECO:0000259" key="9">
    <source>
        <dbReference type="PROSITE" id="PS50110"/>
    </source>
</evidence>
<dbReference type="InterPro" id="IPR013767">
    <property type="entry name" value="PAS_fold"/>
</dbReference>
<evidence type="ECO:0000256" key="1">
    <source>
        <dbReference type="ARBA" id="ARBA00022553"/>
    </source>
</evidence>
<keyword evidence="4 11" id="KW-0418">Kinase</keyword>
<keyword evidence="3" id="KW-0547">Nucleotide-binding</keyword>
<dbReference type="GO" id="GO:0005524">
    <property type="term" value="F:ATP binding"/>
    <property type="evidence" value="ECO:0007669"/>
    <property type="project" value="UniProtKB-KW"/>
</dbReference>
<dbReference type="InterPro" id="IPR036097">
    <property type="entry name" value="HisK_dim/P_sf"/>
</dbReference>
<dbReference type="Pfam" id="PF13188">
    <property type="entry name" value="PAS_8"/>
    <property type="match status" value="1"/>
</dbReference>
<feature type="domain" description="Response regulatory" evidence="9">
    <location>
        <begin position="8"/>
        <end position="121"/>
    </location>
</feature>
<keyword evidence="12" id="KW-1185">Reference proteome</keyword>
<dbReference type="GO" id="GO:0006355">
    <property type="term" value="P:regulation of DNA-templated transcription"/>
    <property type="evidence" value="ECO:0007669"/>
    <property type="project" value="InterPro"/>
</dbReference>
<name>A0A1Y3GAU6_9EURY</name>
<evidence type="ECO:0000256" key="6">
    <source>
        <dbReference type="ARBA" id="ARBA00023012"/>
    </source>
</evidence>
<evidence type="ECO:0000256" key="3">
    <source>
        <dbReference type="ARBA" id="ARBA00022741"/>
    </source>
</evidence>
<accession>A0A1Y3GAU6</accession>
<dbReference type="SMART" id="SM00448">
    <property type="entry name" value="REC"/>
    <property type="match status" value="1"/>
</dbReference>
<evidence type="ECO:0000256" key="7">
    <source>
        <dbReference type="PROSITE-ProRule" id="PRU00169"/>
    </source>
</evidence>
<dbReference type="Gene3D" id="3.30.450.20">
    <property type="entry name" value="PAS domain"/>
    <property type="match status" value="3"/>
</dbReference>
<evidence type="ECO:0000313" key="11">
    <source>
        <dbReference type="EMBL" id="OUJ18387.1"/>
    </source>
</evidence>
<keyword evidence="5" id="KW-0067">ATP-binding</keyword>
<dbReference type="CDD" id="cd00075">
    <property type="entry name" value="HATPase"/>
    <property type="match status" value="1"/>
</dbReference>
<keyword evidence="2" id="KW-0808">Transferase</keyword>
<dbReference type="PROSITE" id="PS50110">
    <property type="entry name" value="RESPONSE_REGULATORY"/>
    <property type="match status" value="1"/>
</dbReference>
<evidence type="ECO:0000313" key="12">
    <source>
        <dbReference type="Proteomes" id="UP000195137"/>
    </source>
</evidence>
<keyword evidence="6" id="KW-0902">Two-component regulatory system</keyword>
<dbReference type="CDD" id="cd00130">
    <property type="entry name" value="PAS"/>
    <property type="match status" value="1"/>
</dbReference>
<dbReference type="PANTHER" id="PTHR43065:SF10">
    <property type="entry name" value="PEROXIDE STRESS-ACTIVATED HISTIDINE KINASE MAK3"/>
    <property type="match status" value="1"/>
</dbReference>
<dbReference type="InterPro" id="IPR005467">
    <property type="entry name" value="His_kinase_dom"/>
</dbReference>
<dbReference type="PRINTS" id="PR00344">
    <property type="entry name" value="BCTRLSENSOR"/>
</dbReference>
<gene>
    <name evidence="11" type="ORF">AMET1_1302</name>
</gene>
<dbReference type="InterPro" id="IPR035965">
    <property type="entry name" value="PAS-like_dom_sf"/>
</dbReference>
<dbReference type="PROSITE" id="PS50112">
    <property type="entry name" value="PAS"/>
    <property type="match status" value="1"/>
</dbReference>
<comment type="caution">
    <text evidence="11">The sequence shown here is derived from an EMBL/GenBank/DDBJ whole genome shotgun (WGS) entry which is preliminary data.</text>
</comment>
<dbReference type="NCBIfam" id="TIGR00229">
    <property type="entry name" value="sensory_box"/>
    <property type="match status" value="2"/>
</dbReference>
<evidence type="ECO:0000256" key="5">
    <source>
        <dbReference type="ARBA" id="ARBA00022840"/>
    </source>
</evidence>
<dbReference type="InterPro" id="IPR004358">
    <property type="entry name" value="Sig_transdc_His_kin-like_C"/>
</dbReference>
<dbReference type="PROSITE" id="PS50109">
    <property type="entry name" value="HIS_KIN"/>
    <property type="match status" value="1"/>
</dbReference>
<dbReference type="InterPro" id="IPR001789">
    <property type="entry name" value="Sig_transdc_resp-reg_receiver"/>
</dbReference>
<organism evidence="11 12">
    <name type="scientific">Methanonatronarchaeum thermophilum</name>
    <dbReference type="NCBI Taxonomy" id="1927129"/>
    <lineage>
        <taxon>Archaea</taxon>
        <taxon>Methanobacteriati</taxon>
        <taxon>Methanobacteriota</taxon>
        <taxon>Methanonatronarchaeia</taxon>
        <taxon>Methanonatronarchaeales</taxon>
        <taxon>Methanonatronarchaeaceae</taxon>
        <taxon>Methanonatronarchaeum</taxon>
    </lineage>
</organism>
<reference evidence="11 12" key="1">
    <citation type="submission" date="2016-12" db="EMBL/GenBank/DDBJ databases">
        <title>Discovery of methanogenic haloarchaea.</title>
        <authorList>
            <person name="Sorokin D.Y."/>
            <person name="Makarova K.S."/>
            <person name="Abbas B."/>
            <person name="Ferrer M."/>
            <person name="Golyshin P.N."/>
        </authorList>
    </citation>
    <scope>NUCLEOTIDE SEQUENCE [LARGE SCALE GENOMIC DNA]</scope>
    <source>
        <strain evidence="11">AMET1</strain>
    </source>
</reference>
<dbReference type="RefSeq" id="WP_143406879.1">
    <property type="nucleotide sequence ID" value="NZ_MRZU01000004.1"/>
</dbReference>
<dbReference type="SUPFAM" id="SSF55785">
    <property type="entry name" value="PYP-like sensor domain (PAS domain)"/>
    <property type="match status" value="3"/>
</dbReference>
<dbReference type="Pfam" id="PF13426">
    <property type="entry name" value="PAS_9"/>
    <property type="match status" value="1"/>
</dbReference>